<feature type="compositionally biased region" description="Basic and acidic residues" evidence="1">
    <location>
        <begin position="107"/>
        <end position="120"/>
    </location>
</feature>
<gene>
    <name evidence="2" type="ORF">S01H4_61055</name>
</gene>
<sequence length="127" mass="14180">MNAFSLFFISDEGGDFLFNVRLNFLTFRTGRGYFNTLWYANRYPPKPRAIKLAAISRILNIKGSGIGRSSGKVSVYDILKTTSSIEIVNVLFNPNSSPKITWIEKGIKKSPSDDESKKITQNEGGIP</sequence>
<organism evidence="2">
    <name type="scientific">marine sediment metagenome</name>
    <dbReference type="NCBI Taxonomy" id="412755"/>
    <lineage>
        <taxon>unclassified sequences</taxon>
        <taxon>metagenomes</taxon>
        <taxon>ecological metagenomes</taxon>
    </lineage>
</organism>
<comment type="caution">
    <text evidence="2">The sequence shown here is derived from an EMBL/GenBank/DDBJ whole genome shotgun (WGS) entry which is preliminary data.</text>
</comment>
<dbReference type="AlphaFoldDB" id="X1EGG7"/>
<accession>X1EGG7</accession>
<protein>
    <submittedName>
        <fullName evidence="2">Uncharacterized protein</fullName>
    </submittedName>
</protein>
<dbReference type="EMBL" id="BART01036122">
    <property type="protein sequence ID" value="GAH07748.1"/>
    <property type="molecule type" value="Genomic_DNA"/>
</dbReference>
<feature type="region of interest" description="Disordered" evidence="1">
    <location>
        <begin position="107"/>
        <end position="127"/>
    </location>
</feature>
<reference evidence="2" key="1">
    <citation type="journal article" date="2014" name="Front. Microbiol.">
        <title>High frequency of phylogenetically diverse reductive dehalogenase-homologous genes in deep subseafloor sedimentary metagenomes.</title>
        <authorList>
            <person name="Kawai M."/>
            <person name="Futagami T."/>
            <person name="Toyoda A."/>
            <person name="Takaki Y."/>
            <person name="Nishi S."/>
            <person name="Hori S."/>
            <person name="Arai W."/>
            <person name="Tsubouchi T."/>
            <person name="Morono Y."/>
            <person name="Uchiyama I."/>
            <person name="Ito T."/>
            <person name="Fujiyama A."/>
            <person name="Inagaki F."/>
            <person name="Takami H."/>
        </authorList>
    </citation>
    <scope>NUCLEOTIDE SEQUENCE</scope>
    <source>
        <strain evidence="2">Expedition CK06-06</strain>
    </source>
</reference>
<evidence type="ECO:0000256" key="1">
    <source>
        <dbReference type="SAM" id="MobiDB-lite"/>
    </source>
</evidence>
<evidence type="ECO:0000313" key="2">
    <source>
        <dbReference type="EMBL" id="GAH07748.1"/>
    </source>
</evidence>
<name>X1EGG7_9ZZZZ</name>
<proteinExistence type="predicted"/>